<comment type="function">
    <text evidence="4">Binds together with bS18 to 16S ribosomal RNA.</text>
</comment>
<dbReference type="InterPro" id="IPR000529">
    <property type="entry name" value="Ribosomal_bS6"/>
</dbReference>
<sequence length="95" mass="10607">MSRKYEGLVVLDTKGKEGSVDEFVSEVGKVLEANGATLDEVKQLGRKEFAYNARQIEGGVYVNYFFNASPEAVAEIKTALDLVKGIYMHQYRRIG</sequence>
<dbReference type="RefSeq" id="WP_105043172.1">
    <property type="nucleotide sequence ID" value="NZ_MQWA01000001.1"/>
</dbReference>
<dbReference type="Proteomes" id="UP000239907">
    <property type="component" value="Unassembled WGS sequence"/>
</dbReference>
<evidence type="ECO:0000313" key="8">
    <source>
        <dbReference type="Proteomes" id="UP000239907"/>
    </source>
</evidence>
<keyword evidence="3" id="KW-0687">Ribonucleoprotein</keyword>
<organism evidence="7 8">
    <name type="scientific">Rubritalea profundi</name>
    <dbReference type="NCBI Taxonomy" id="1658618"/>
    <lineage>
        <taxon>Bacteria</taxon>
        <taxon>Pseudomonadati</taxon>
        <taxon>Verrucomicrobiota</taxon>
        <taxon>Verrucomicrobiia</taxon>
        <taxon>Verrucomicrobiales</taxon>
        <taxon>Rubritaleaceae</taxon>
        <taxon>Rubritalea</taxon>
    </lineage>
</organism>
<protein>
    <recommendedName>
        <fullName evidence="5">Small ribosomal subunit protein bS6</fullName>
    </recommendedName>
    <alternativeName>
        <fullName evidence="6">30S ribosomal protein S6</fullName>
    </alternativeName>
</protein>
<dbReference type="InterPro" id="IPR020814">
    <property type="entry name" value="Ribosomal_S6_plastid/chlpt"/>
</dbReference>
<dbReference type="Pfam" id="PF01250">
    <property type="entry name" value="Ribosomal_S6"/>
    <property type="match status" value="1"/>
</dbReference>
<proteinExistence type="inferred from homology"/>
<name>A0A2S7U2U4_9BACT</name>
<accession>A0A2S7U2U4</accession>
<evidence type="ECO:0000256" key="5">
    <source>
        <dbReference type="ARBA" id="ARBA00035294"/>
    </source>
</evidence>
<dbReference type="GO" id="GO:1990904">
    <property type="term" value="C:ribonucleoprotein complex"/>
    <property type="evidence" value="ECO:0007669"/>
    <property type="project" value="UniProtKB-KW"/>
</dbReference>
<evidence type="ECO:0000313" key="7">
    <source>
        <dbReference type="EMBL" id="PQJ28672.1"/>
    </source>
</evidence>
<comment type="similarity">
    <text evidence="1">Belongs to the bacterial ribosomal protein bS6 family.</text>
</comment>
<dbReference type="SUPFAM" id="SSF54995">
    <property type="entry name" value="Ribosomal protein S6"/>
    <property type="match status" value="1"/>
</dbReference>
<dbReference type="GO" id="GO:0019843">
    <property type="term" value="F:rRNA binding"/>
    <property type="evidence" value="ECO:0007669"/>
    <property type="project" value="InterPro"/>
</dbReference>
<dbReference type="InterPro" id="IPR014717">
    <property type="entry name" value="Transl_elong_EF1B/ribsomal_bS6"/>
</dbReference>
<evidence type="ECO:0000256" key="1">
    <source>
        <dbReference type="ARBA" id="ARBA00009512"/>
    </source>
</evidence>
<dbReference type="AlphaFoldDB" id="A0A2S7U2U4"/>
<reference evidence="7 8" key="1">
    <citation type="submission" date="2016-12" db="EMBL/GenBank/DDBJ databases">
        <title>Study of bacterial adaptation to deep sea.</title>
        <authorList>
            <person name="Song J."/>
            <person name="Yoshizawa S."/>
            <person name="Kogure K."/>
        </authorList>
    </citation>
    <scope>NUCLEOTIDE SEQUENCE [LARGE SCALE GENOMIC DNA]</scope>
    <source>
        <strain evidence="7 8">SAORIC-165</strain>
    </source>
</reference>
<evidence type="ECO:0000256" key="3">
    <source>
        <dbReference type="ARBA" id="ARBA00023274"/>
    </source>
</evidence>
<dbReference type="EMBL" id="MQWA01000001">
    <property type="protein sequence ID" value="PQJ28672.1"/>
    <property type="molecule type" value="Genomic_DNA"/>
</dbReference>
<dbReference type="GO" id="GO:0003735">
    <property type="term" value="F:structural constituent of ribosome"/>
    <property type="evidence" value="ECO:0007669"/>
    <property type="project" value="InterPro"/>
</dbReference>
<dbReference type="InterPro" id="IPR035980">
    <property type="entry name" value="Ribosomal_bS6_sf"/>
</dbReference>
<dbReference type="GO" id="GO:0006412">
    <property type="term" value="P:translation"/>
    <property type="evidence" value="ECO:0007669"/>
    <property type="project" value="InterPro"/>
</dbReference>
<dbReference type="GO" id="GO:0005840">
    <property type="term" value="C:ribosome"/>
    <property type="evidence" value="ECO:0007669"/>
    <property type="project" value="UniProtKB-KW"/>
</dbReference>
<keyword evidence="8" id="KW-1185">Reference proteome</keyword>
<keyword evidence="2 7" id="KW-0689">Ribosomal protein</keyword>
<comment type="caution">
    <text evidence="7">The sequence shown here is derived from an EMBL/GenBank/DDBJ whole genome shotgun (WGS) entry which is preliminary data.</text>
</comment>
<evidence type="ECO:0000256" key="6">
    <source>
        <dbReference type="ARBA" id="ARBA00035520"/>
    </source>
</evidence>
<dbReference type="CDD" id="cd00473">
    <property type="entry name" value="bS6"/>
    <property type="match status" value="1"/>
</dbReference>
<dbReference type="Gene3D" id="3.30.70.60">
    <property type="match status" value="1"/>
</dbReference>
<evidence type="ECO:0000256" key="2">
    <source>
        <dbReference type="ARBA" id="ARBA00022980"/>
    </source>
</evidence>
<gene>
    <name evidence="7" type="ORF">BSZ32_09265</name>
</gene>
<evidence type="ECO:0000256" key="4">
    <source>
        <dbReference type="ARBA" id="ARBA00035104"/>
    </source>
</evidence>
<dbReference type="OrthoDB" id="195283at2"/>